<evidence type="ECO:0000256" key="2">
    <source>
        <dbReference type="ARBA" id="ARBA00022801"/>
    </source>
</evidence>
<dbReference type="NCBIfam" id="TIGR04183">
    <property type="entry name" value="Por_Secre_tail"/>
    <property type="match status" value="1"/>
</dbReference>
<dbReference type="SUPFAM" id="SSF49785">
    <property type="entry name" value="Galactose-binding domain-like"/>
    <property type="match status" value="3"/>
</dbReference>
<feature type="domain" description="Secretion system C-terminal sorting" evidence="5">
    <location>
        <begin position="659"/>
        <end position="728"/>
    </location>
</feature>
<sequence length="730" mass="78408">MLNTHTIIMKKITFLLFMFLGATVLQAQENLLTNGDFEEGMTVWEGNGFNVQTDGGNSFNFVDVATAGEPFAVNLSQRGLDITEGQTFTLTFDASTDPTTASRTMIAGIGLFVDPFTNQSQEVTVTETTQTFSLELVANFTSADSRVLFDMGAATGIVVIDNVSLTLNDMPPPGENLLTNGDFEEGMTVWEGNGFNVQTDGGNSFNFVDVATAGEPFAVNLSQRGINITEGQTFTLTFDASTDPTTASRTMIAGIGLFVDPFTNQSQEVTVTETTQTFSLELVANFSSADSRVLFDMGAATGIVVIDNVMLTLNEEMNNEGELLSNGDFEQGMVTWFGNAFNVQTDGGNSFNLSDNEISGNPFDVNLSHPVELEAGVAYTFSFDASTSMEDGSRTIIAGIGLNEGDFSAAIETVTVTSDLQTFTFTLTPPAGSANSRVLFDLGADDGVLVLDNVSLMVDDGGGDPVVPLVAAPTPPNRAEDAVFSIFSNAYTNQPNVVFGAFGVGTQDITTIQIEGDDTQQVVATQPDPQFLLVDWGEVVDNTAMTHFHMDYWIDTPLSAGLIANPLWSNHVGDDGETSSFGLTNPVTTFGEWVSIDVPLTDFDFGNNSNDQQRDALRQFVLTVAGADSGTRTIFLDNIYLHNNTVLSTEEFTVVDINVYPNPSTDRWTVSTSAELITSVAVYDLLGRRVAIATPNANTFDINASNLRTGIYLATVTTSQGQETIKLIKR</sequence>
<dbReference type="InterPro" id="IPR008979">
    <property type="entry name" value="Galactose-bd-like_sf"/>
</dbReference>
<dbReference type="AlphaFoldDB" id="A0A238ZTA4"/>
<dbReference type="GO" id="GO:0016798">
    <property type="term" value="F:hydrolase activity, acting on glycosyl bonds"/>
    <property type="evidence" value="ECO:0007669"/>
    <property type="project" value="InterPro"/>
</dbReference>
<dbReference type="Pfam" id="PF18962">
    <property type="entry name" value="Por_Secre_tail"/>
    <property type="match status" value="1"/>
</dbReference>
<keyword evidence="2" id="KW-0378">Hydrolase</keyword>
<evidence type="ECO:0000313" key="6">
    <source>
        <dbReference type="EMBL" id="SNR86231.1"/>
    </source>
</evidence>
<accession>A0A238ZTA4</accession>
<evidence type="ECO:0000259" key="4">
    <source>
        <dbReference type="Pfam" id="PF02018"/>
    </source>
</evidence>
<evidence type="ECO:0000256" key="1">
    <source>
        <dbReference type="ARBA" id="ARBA00022729"/>
    </source>
</evidence>
<dbReference type="InterPro" id="IPR003305">
    <property type="entry name" value="CenC_carb-bd"/>
</dbReference>
<dbReference type="EMBL" id="FZNY01000003">
    <property type="protein sequence ID" value="SNR86231.1"/>
    <property type="molecule type" value="Genomic_DNA"/>
</dbReference>
<keyword evidence="7" id="KW-1185">Reference proteome</keyword>
<feature type="chain" id="PRO_5013235145" evidence="3">
    <location>
        <begin position="28"/>
        <end position="730"/>
    </location>
</feature>
<reference evidence="6 7" key="1">
    <citation type="submission" date="2017-06" db="EMBL/GenBank/DDBJ databases">
        <authorList>
            <person name="Kim H.J."/>
            <person name="Triplett B.A."/>
        </authorList>
    </citation>
    <scope>NUCLEOTIDE SEQUENCE [LARGE SCALE GENOMIC DNA]</scope>
    <source>
        <strain evidence="6 7">DSM 25597</strain>
    </source>
</reference>
<proteinExistence type="predicted"/>
<organism evidence="6 7">
    <name type="scientific">Dokdonia pacifica</name>
    <dbReference type="NCBI Taxonomy" id="1627892"/>
    <lineage>
        <taxon>Bacteria</taxon>
        <taxon>Pseudomonadati</taxon>
        <taxon>Bacteroidota</taxon>
        <taxon>Flavobacteriia</taxon>
        <taxon>Flavobacteriales</taxon>
        <taxon>Flavobacteriaceae</taxon>
        <taxon>Dokdonia</taxon>
    </lineage>
</organism>
<evidence type="ECO:0000256" key="3">
    <source>
        <dbReference type="SAM" id="SignalP"/>
    </source>
</evidence>
<feature type="signal peptide" evidence="3">
    <location>
        <begin position="1"/>
        <end position="27"/>
    </location>
</feature>
<dbReference type="Pfam" id="PF02018">
    <property type="entry name" value="CBM_4_9"/>
    <property type="match status" value="1"/>
</dbReference>
<evidence type="ECO:0000259" key="5">
    <source>
        <dbReference type="Pfam" id="PF18962"/>
    </source>
</evidence>
<feature type="domain" description="CBM-cenC" evidence="4">
    <location>
        <begin position="322"/>
        <end position="442"/>
    </location>
</feature>
<keyword evidence="1 3" id="KW-0732">Signal</keyword>
<name>A0A238ZTA4_9FLAO</name>
<dbReference type="InterPro" id="IPR026444">
    <property type="entry name" value="Secre_tail"/>
</dbReference>
<protein>
    <submittedName>
        <fullName evidence="6">Por secretion system C-terminal sorting domain-containing protein</fullName>
    </submittedName>
</protein>
<dbReference type="Proteomes" id="UP000198379">
    <property type="component" value="Unassembled WGS sequence"/>
</dbReference>
<dbReference type="OrthoDB" id="5381604at2"/>
<gene>
    <name evidence="6" type="ORF">SAMN06265376_103476</name>
</gene>
<dbReference type="Gene3D" id="2.60.120.260">
    <property type="entry name" value="Galactose-binding domain-like"/>
    <property type="match status" value="3"/>
</dbReference>
<evidence type="ECO:0000313" key="7">
    <source>
        <dbReference type="Proteomes" id="UP000198379"/>
    </source>
</evidence>